<keyword evidence="4" id="KW-0812">Transmembrane</keyword>
<evidence type="ECO:0000313" key="8">
    <source>
        <dbReference type="Proteomes" id="UP001601058"/>
    </source>
</evidence>
<keyword evidence="4" id="KW-1133">Transmembrane helix</keyword>
<dbReference type="SUPFAM" id="SSF88659">
    <property type="entry name" value="Sigma3 and sigma4 domains of RNA polymerase sigma factors"/>
    <property type="match status" value="1"/>
</dbReference>
<evidence type="ECO:0000256" key="2">
    <source>
        <dbReference type="ARBA" id="ARBA00023082"/>
    </source>
</evidence>
<evidence type="ECO:0000256" key="1">
    <source>
        <dbReference type="ARBA" id="ARBA00023015"/>
    </source>
</evidence>
<dbReference type="EMBL" id="JBIACJ010000003">
    <property type="protein sequence ID" value="MFE8695984.1"/>
    <property type="molecule type" value="Genomic_DNA"/>
</dbReference>
<organism evidence="7 8">
    <name type="scientific">Cytobacillus mangrovibacter</name>
    <dbReference type="NCBI Taxonomy" id="3299024"/>
    <lineage>
        <taxon>Bacteria</taxon>
        <taxon>Bacillati</taxon>
        <taxon>Bacillota</taxon>
        <taxon>Bacilli</taxon>
        <taxon>Bacillales</taxon>
        <taxon>Bacillaceae</taxon>
        <taxon>Cytobacillus</taxon>
    </lineage>
</organism>
<keyword evidence="4" id="KW-0472">Membrane</keyword>
<name>A0ABW6JVS2_9BACI</name>
<dbReference type="InterPro" id="IPR039425">
    <property type="entry name" value="RNA_pol_sigma-70-like"/>
</dbReference>
<keyword evidence="2" id="KW-0731">Sigma factor</keyword>
<dbReference type="Proteomes" id="UP001601058">
    <property type="component" value="Unassembled WGS sequence"/>
</dbReference>
<dbReference type="CDD" id="cd06171">
    <property type="entry name" value="Sigma70_r4"/>
    <property type="match status" value="1"/>
</dbReference>
<comment type="caution">
    <text evidence="7">The sequence shown here is derived from an EMBL/GenBank/DDBJ whole genome shotgun (WGS) entry which is preliminary data.</text>
</comment>
<dbReference type="InterPro" id="IPR013324">
    <property type="entry name" value="RNA_pol_sigma_r3/r4-like"/>
</dbReference>
<evidence type="ECO:0000259" key="6">
    <source>
        <dbReference type="Pfam" id="PF13786"/>
    </source>
</evidence>
<dbReference type="Gene3D" id="1.10.10.10">
    <property type="entry name" value="Winged helix-like DNA-binding domain superfamily/Winged helix DNA-binding domain"/>
    <property type="match status" value="1"/>
</dbReference>
<protein>
    <submittedName>
        <fullName evidence="7">Sigma-70 family RNA polymerase sigma factor</fullName>
    </submittedName>
</protein>
<dbReference type="RefSeq" id="WP_389217128.1">
    <property type="nucleotide sequence ID" value="NZ_JBIACJ010000003.1"/>
</dbReference>
<dbReference type="Gene3D" id="1.10.1740.10">
    <property type="match status" value="1"/>
</dbReference>
<evidence type="ECO:0000259" key="5">
    <source>
        <dbReference type="Pfam" id="PF04545"/>
    </source>
</evidence>
<evidence type="ECO:0000256" key="3">
    <source>
        <dbReference type="ARBA" id="ARBA00023163"/>
    </source>
</evidence>
<dbReference type="NCBIfam" id="TIGR02937">
    <property type="entry name" value="sigma70-ECF"/>
    <property type="match status" value="1"/>
</dbReference>
<dbReference type="PANTHER" id="PTHR43133:SF51">
    <property type="entry name" value="RNA POLYMERASE SIGMA FACTOR"/>
    <property type="match status" value="1"/>
</dbReference>
<dbReference type="Gene3D" id="2.60.40.1630">
    <property type="entry name" value="bacillus anthracis domain"/>
    <property type="match status" value="1"/>
</dbReference>
<evidence type="ECO:0000256" key="4">
    <source>
        <dbReference type="SAM" id="Phobius"/>
    </source>
</evidence>
<dbReference type="InterPro" id="IPR014284">
    <property type="entry name" value="RNA_pol_sigma-70_dom"/>
</dbReference>
<sequence>MIPINIDSNQITANFQMSLESIVDWFDQNKESFYTLGWAYLRNQAQMEELFYRVILKIHKELPRFKREASLEIWVTSIFIHMCREVSADRSLKASEDSEIRPDVFKALDQLKEDDKEAMVLTYVIGFSMEEIADILQVSVEEIKRRLFSGIQLLREKLGYGSHFDGCKENHKLYIDYLGRTLDRPEKVDFEVHIYHCQNCQEDLATFQEVMSTMLKLSEVVGDFHVPSGFMKKIRARLAEMEKRRQLKAKKQKKIGLVLAGVFVVFMCTGFLTGWFPKLYYTWTEEDQQLRAFLQHDLGKRLNLEAESDGVKIKIKSVIADDVQTLIFYEIEDMNEDNQYMMNYYDGVIVENENEIMNHEAFPKYYPPTLNNEEKNVYQGKMSLLPLTEDNGTIKLKVIKLEKLIQDPSTPEGFRGYGEIQYETGEWNFEIPVTKHPSIEYALDKELEIEGIPVQISKLTFAPTATIVQYGIKNEQPEKRIDFVTFDSLEVNKKKVKTDPYGNTNLYSQPDMNWTSFQAQFDPLFEEQPKEVNIQFGSIYFMIEDHKTIELDASKDDPQLFEYAGSTISIDKVEVGDVSTVVISDYQIKNRQYETFHFRVIGEDETEVSTMGMNSEGVLVDKSGKEYDINELSIPFEQLEQPRYFTTVQNIELFNDYAGKKVIPKKLDIYGYSTTKYVGDVVKILLD</sequence>
<reference evidence="7 8" key="1">
    <citation type="submission" date="2024-08" db="EMBL/GenBank/DDBJ databases">
        <title>Two novel Cytobacillus novel species.</title>
        <authorList>
            <person name="Liu G."/>
        </authorList>
    </citation>
    <scope>NUCLEOTIDE SEQUENCE [LARGE SCALE GENOMIC DNA]</scope>
    <source>
        <strain evidence="7 8">FJAT-53684</strain>
    </source>
</reference>
<feature type="domain" description="DUF4179" evidence="6">
    <location>
        <begin position="248"/>
        <end position="333"/>
    </location>
</feature>
<dbReference type="InterPro" id="IPR036388">
    <property type="entry name" value="WH-like_DNA-bd_sf"/>
</dbReference>
<feature type="transmembrane region" description="Helical" evidence="4">
    <location>
        <begin position="255"/>
        <end position="276"/>
    </location>
</feature>
<keyword evidence="3" id="KW-0804">Transcription</keyword>
<gene>
    <name evidence="7" type="ORF">ACFYKT_06430</name>
</gene>
<keyword evidence="8" id="KW-1185">Reference proteome</keyword>
<proteinExistence type="predicted"/>
<keyword evidence="1" id="KW-0805">Transcription regulation</keyword>
<dbReference type="InterPro" id="IPR007630">
    <property type="entry name" value="RNA_pol_sigma70_r4"/>
</dbReference>
<dbReference type="Pfam" id="PF13786">
    <property type="entry name" value="DUF4179"/>
    <property type="match status" value="1"/>
</dbReference>
<evidence type="ECO:0000313" key="7">
    <source>
        <dbReference type="EMBL" id="MFE8695984.1"/>
    </source>
</evidence>
<feature type="domain" description="RNA polymerase sigma-70 region 4" evidence="5">
    <location>
        <begin position="107"/>
        <end position="156"/>
    </location>
</feature>
<accession>A0ABW6JVS2</accession>
<dbReference type="InterPro" id="IPR025436">
    <property type="entry name" value="DUF4179"/>
</dbReference>
<dbReference type="PANTHER" id="PTHR43133">
    <property type="entry name" value="RNA POLYMERASE ECF-TYPE SIGMA FACTO"/>
    <property type="match status" value="1"/>
</dbReference>
<dbReference type="Pfam" id="PF04545">
    <property type="entry name" value="Sigma70_r4"/>
    <property type="match status" value="1"/>
</dbReference>